<dbReference type="EMBL" id="JPQZ01000006">
    <property type="protein sequence ID" value="KKO76148.1"/>
    <property type="molecule type" value="Genomic_DNA"/>
</dbReference>
<dbReference type="VEuPathDB" id="MicrosporidiaDB:G9O61_00g018060"/>
<keyword evidence="1" id="KW-0560">Oxidoreductase</keyword>
<dbReference type="AlphaFoldDB" id="A0A0F9WTK7"/>
<feature type="domain" description="NADP-dependent oxidoreductase" evidence="5">
    <location>
        <begin position="17"/>
        <end position="285"/>
    </location>
</feature>
<dbReference type="InterPro" id="IPR020471">
    <property type="entry name" value="AKR"/>
</dbReference>
<dbReference type="PIRSF" id="PIRSF000097">
    <property type="entry name" value="AKR"/>
    <property type="match status" value="1"/>
</dbReference>
<sequence>MFDRKVKLNSGYEIPMLGLGTWMINDESKMEESIRNAIKNGYRNIDTALIYKNEKLIGNVIKKLIKEKVIKREDLFITSKLWNTYHEDPEKGLRTTLDNLQLDYLDLYLVHWPVKLKSDKDFNFVENENGQKIVEKYDGVALWKKMESLVDKGLTRSIGVANHGIENLQKILNVCRIKPALNQFEIHPYLSQNELVDYCFKNGITVMSYSSLGGPNPNNVSLKDDKDIKAIAEKYKKTVPQVILSWLIMRDILIIPKSVSEEHIKENAGIFELSNEDFQKISKLNRNYRFNQVSDLGPDRFK</sequence>
<evidence type="ECO:0000256" key="2">
    <source>
        <dbReference type="PIRSR" id="PIRSR000097-1"/>
    </source>
</evidence>
<reference evidence="6 7" key="1">
    <citation type="journal article" date="2015" name="Environ. Microbiol.">
        <title>Genome analyses suggest the presence of polyploidy and recent human-driven expansions in eight global populations of the honeybee pathogen Nosema ceranae.</title>
        <authorList>
            <person name="Pelin A."/>
            <person name="Selman M."/>
            <person name="Aris-Brosou S."/>
            <person name="Farinelli L."/>
            <person name="Corradi N."/>
        </authorList>
    </citation>
    <scope>NUCLEOTIDE SEQUENCE [LARGE SCALE GENOMIC DNA]</scope>
    <source>
        <strain evidence="6 7">PA08 1199</strain>
    </source>
</reference>
<proteinExistence type="predicted"/>
<dbReference type="InterPro" id="IPR036812">
    <property type="entry name" value="NAD(P)_OxRdtase_dom_sf"/>
</dbReference>
<dbReference type="GeneID" id="36321056"/>
<dbReference type="CDD" id="cd19071">
    <property type="entry name" value="AKR_AKR1-5-like"/>
    <property type="match status" value="1"/>
</dbReference>
<evidence type="ECO:0000313" key="7">
    <source>
        <dbReference type="Proteomes" id="UP000034350"/>
    </source>
</evidence>
<evidence type="ECO:0000256" key="4">
    <source>
        <dbReference type="PIRSR" id="PIRSR000097-3"/>
    </source>
</evidence>
<dbReference type="VEuPathDB" id="MicrosporidiaDB:AAJ76_600056886"/>
<dbReference type="Gene3D" id="3.20.20.100">
    <property type="entry name" value="NADP-dependent oxidoreductase domain"/>
    <property type="match status" value="1"/>
</dbReference>
<dbReference type="OrthoDB" id="416253at2759"/>
<dbReference type="InterPro" id="IPR023210">
    <property type="entry name" value="NADP_OxRdtase_dom"/>
</dbReference>
<dbReference type="VEuPathDB" id="MicrosporidiaDB:NCER_101151"/>
<gene>
    <name evidence="6" type="ORF">AAJ76_600056886</name>
</gene>
<dbReference type="RefSeq" id="XP_024331890.1">
    <property type="nucleotide sequence ID" value="XM_024476106.1"/>
</dbReference>
<evidence type="ECO:0000256" key="1">
    <source>
        <dbReference type="ARBA" id="ARBA00023002"/>
    </source>
</evidence>
<comment type="caution">
    <text evidence="6">The sequence shown here is derived from an EMBL/GenBank/DDBJ whole genome shotgun (WGS) entry which is preliminary data.</text>
</comment>
<evidence type="ECO:0000256" key="3">
    <source>
        <dbReference type="PIRSR" id="PIRSR000097-2"/>
    </source>
</evidence>
<dbReference type="GO" id="GO:0016616">
    <property type="term" value="F:oxidoreductase activity, acting on the CH-OH group of donors, NAD or NADP as acceptor"/>
    <property type="evidence" value="ECO:0007669"/>
    <property type="project" value="UniProtKB-ARBA"/>
</dbReference>
<organism evidence="6 7">
    <name type="scientific">Vairimorpha ceranae</name>
    <dbReference type="NCBI Taxonomy" id="40302"/>
    <lineage>
        <taxon>Eukaryota</taxon>
        <taxon>Fungi</taxon>
        <taxon>Fungi incertae sedis</taxon>
        <taxon>Microsporidia</taxon>
        <taxon>Nosematidae</taxon>
        <taxon>Vairimorpha</taxon>
    </lineage>
</organism>
<evidence type="ECO:0000259" key="5">
    <source>
        <dbReference type="Pfam" id="PF00248"/>
    </source>
</evidence>
<dbReference type="SUPFAM" id="SSF51430">
    <property type="entry name" value="NAD(P)-linked oxidoreductase"/>
    <property type="match status" value="1"/>
</dbReference>
<feature type="binding site" evidence="3">
    <location>
        <position position="111"/>
    </location>
    <ligand>
        <name>substrate</name>
    </ligand>
</feature>
<feature type="site" description="Lowers pKa of active site Tyr" evidence="4">
    <location>
        <position position="80"/>
    </location>
</feature>
<dbReference type="FunFam" id="3.20.20.100:FF:000002">
    <property type="entry name" value="2,5-diketo-D-gluconic acid reductase A"/>
    <property type="match status" value="1"/>
</dbReference>
<dbReference type="PRINTS" id="PR00069">
    <property type="entry name" value="ALDKETRDTASE"/>
</dbReference>
<dbReference type="PANTHER" id="PTHR11732">
    <property type="entry name" value="ALDO/KETO REDUCTASE"/>
    <property type="match status" value="1"/>
</dbReference>
<feature type="active site" description="Proton donor" evidence="2">
    <location>
        <position position="51"/>
    </location>
</feature>
<dbReference type="Proteomes" id="UP000034350">
    <property type="component" value="Unassembled WGS sequence"/>
</dbReference>
<protein>
    <submittedName>
        <fullName evidence="6">Aldo-keto reductase</fullName>
    </submittedName>
</protein>
<dbReference type="SMR" id="A0A0F9WTK7"/>
<keyword evidence="7" id="KW-1185">Reference proteome</keyword>
<dbReference type="OMA" id="PQRIHEN"/>
<accession>A0A0F9WTK7</accession>
<evidence type="ECO:0000313" key="6">
    <source>
        <dbReference type="EMBL" id="KKO76148.1"/>
    </source>
</evidence>
<name>A0A0F9WTK7_9MICR</name>
<dbReference type="Pfam" id="PF00248">
    <property type="entry name" value="Aldo_ket_red"/>
    <property type="match status" value="1"/>
</dbReference>